<reference evidence="1" key="2">
    <citation type="submission" date="2022-01" db="EMBL/GenBank/DDBJ databases">
        <authorList>
            <person name="Yamashiro T."/>
            <person name="Shiraishi A."/>
            <person name="Satake H."/>
            <person name="Nakayama K."/>
        </authorList>
    </citation>
    <scope>NUCLEOTIDE SEQUENCE</scope>
</reference>
<dbReference type="EMBL" id="BQNB010010342">
    <property type="protein sequence ID" value="GJS75984.1"/>
    <property type="molecule type" value="Genomic_DNA"/>
</dbReference>
<evidence type="ECO:0000313" key="1">
    <source>
        <dbReference type="EMBL" id="GJS75984.1"/>
    </source>
</evidence>
<reference evidence="1" key="1">
    <citation type="journal article" date="2022" name="Int. J. Mol. Sci.">
        <title>Draft Genome of Tanacetum Coccineum: Genomic Comparison of Closely Related Tanacetum-Family Plants.</title>
        <authorList>
            <person name="Yamashiro T."/>
            <person name="Shiraishi A."/>
            <person name="Nakayama K."/>
            <person name="Satake H."/>
        </authorList>
    </citation>
    <scope>NUCLEOTIDE SEQUENCE</scope>
</reference>
<dbReference type="Proteomes" id="UP001151760">
    <property type="component" value="Unassembled WGS sequence"/>
</dbReference>
<keyword evidence="2" id="KW-1185">Reference proteome</keyword>
<comment type="caution">
    <text evidence="1">The sequence shown here is derived from an EMBL/GenBank/DDBJ whole genome shotgun (WGS) entry which is preliminary data.</text>
</comment>
<organism evidence="1 2">
    <name type="scientific">Tanacetum coccineum</name>
    <dbReference type="NCBI Taxonomy" id="301880"/>
    <lineage>
        <taxon>Eukaryota</taxon>
        <taxon>Viridiplantae</taxon>
        <taxon>Streptophyta</taxon>
        <taxon>Embryophyta</taxon>
        <taxon>Tracheophyta</taxon>
        <taxon>Spermatophyta</taxon>
        <taxon>Magnoliopsida</taxon>
        <taxon>eudicotyledons</taxon>
        <taxon>Gunneridae</taxon>
        <taxon>Pentapetalae</taxon>
        <taxon>asterids</taxon>
        <taxon>campanulids</taxon>
        <taxon>Asterales</taxon>
        <taxon>Asteraceae</taxon>
        <taxon>Asteroideae</taxon>
        <taxon>Anthemideae</taxon>
        <taxon>Anthemidinae</taxon>
        <taxon>Tanacetum</taxon>
    </lineage>
</organism>
<accession>A0ABQ4YDW6</accession>
<proteinExistence type="predicted"/>
<sequence>MLCLGRVSGVFGRQYLVHTRECGGVADVAFTWVGLWSERDALWGVGGLVVHVMSSRGVGELELDGEWGMGRSSSVLKILKLGVGGEGFSLGMGGELTELGKVKIEEWFGGGRRMKEMVHGGMSWLILRGVLSGCDVIH</sequence>
<evidence type="ECO:0000313" key="2">
    <source>
        <dbReference type="Proteomes" id="UP001151760"/>
    </source>
</evidence>
<name>A0ABQ4YDW6_9ASTR</name>
<protein>
    <submittedName>
        <fullName evidence="1">Uncharacterized protein</fullName>
    </submittedName>
</protein>
<gene>
    <name evidence="1" type="ORF">Tco_0725865</name>
</gene>